<sequence length="394" mass="45406">MDEELSEMLREWGERGPTLITAVLEERNRVLEIAAHQRDDLSAELFEAQTEVGVLRDQAHELAQEQQHEREQASASIKKLNATVETLRKELEDAKSETERLLTQLKHVTNERDKALRDIEEREKSTERILAALQKSMHSEARAKTTAMDSIRNLEQENLHWSTLVTTERTRAAKENQRADAAEKQVIKLQDELDKLLAERKLKATEEAPIARPEKSTVTSTTRTRSTAKRRKTISYQTQQASSRVRSDSSDETQLRDDDIPTSETGAGERPVKKRMLSKQPEKRRRKSTEWNRRVSDLVGVGFESKHSNAQHAQKSRTSSKRKVKTCPTLERIISEQDSEQQEALHDQHLMTSAKRERPRRNVPQVSYVYPLHGDCDVQTRDKFCIPEPKAHKR</sequence>
<dbReference type="OrthoDB" id="10557626at2759"/>
<feature type="coiled-coil region" evidence="1">
    <location>
        <begin position="63"/>
        <end position="136"/>
    </location>
</feature>
<feature type="compositionally biased region" description="Basic and acidic residues" evidence="2">
    <location>
        <begin position="245"/>
        <end position="259"/>
    </location>
</feature>
<dbReference type="Proteomes" id="UP000247409">
    <property type="component" value="Unassembled WGS sequence"/>
</dbReference>
<reference evidence="3 4" key="1">
    <citation type="journal article" date="2018" name="Mol. Biol. Evol.">
        <title>Analysis of the draft genome of the red seaweed Gracilariopsis chorda provides insights into genome size evolution in Rhodophyta.</title>
        <authorList>
            <person name="Lee J."/>
            <person name="Yang E.C."/>
            <person name="Graf L."/>
            <person name="Yang J.H."/>
            <person name="Qiu H."/>
            <person name="Zel Zion U."/>
            <person name="Chan C.X."/>
            <person name="Stephens T.G."/>
            <person name="Weber A.P.M."/>
            <person name="Boo G.H."/>
            <person name="Boo S.M."/>
            <person name="Kim K.M."/>
            <person name="Shin Y."/>
            <person name="Jung M."/>
            <person name="Lee S.J."/>
            <person name="Yim H.S."/>
            <person name="Lee J.H."/>
            <person name="Bhattacharya D."/>
            <person name="Yoon H.S."/>
        </authorList>
    </citation>
    <scope>NUCLEOTIDE SEQUENCE [LARGE SCALE GENOMIC DNA]</scope>
    <source>
        <strain evidence="3 4">SKKU-2015</strain>
        <tissue evidence="3">Whole body</tissue>
    </source>
</reference>
<protein>
    <submittedName>
        <fullName evidence="3">Uncharacterized protein</fullName>
    </submittedName>
</protein>
<feature type="compositionally biased region" description="Basic residues" evidence="2">
    <location>
        <begin position="314"/>
        <end position="325"/>
    </location>
</feature>
<keyword evidence="4" id="KW-1185">Reference proteome</keyword>
<dbReference type="AlphaFoldDB" id="A0A2V3J0I0"/>
<proteinExistence type="predicted"/>
<dbReference type="EMBL" id="NBIV01000018">
    <property type="protein sequence ID" value="PXF47922.1"/>
    <property type="molecule type" value="Genomic_DNA"/>
</dbReference>
<gene>
    <name evidence="3" type="ORF">BWQ96_02308</name>
</gene>
<evidence type="ECO:0000256" key="2">
    <source>
        <dbReference type="SAM" id="MobiDB-lite"/>
    </source>
</evidence>
<feature type="compositionally biased region" description="Basic residues" evidence="2">
    <location>
        <begin position="272"/>
        <end position="287"/>
    </location>
</feature>
<feature type="region of interest" description="Disordered" evidence="2">
    <location>
        <begin position="206"/>
        <end position="362"/>
    </location>
</feature>
<keyword evidence="1" id="KW-0175">Coiled coil</keyword>
<evidence type="ECO:0000313" key="3">
    <source>
        <dbReference type="EMBL" id="PXF47922.1"/>
    </source>
</evidence>
<accession>A0A2V3J0I0</accession>
<name>A0A2V3J0I0_9FLOR</name>
<evidence type="ECO:0000256" key="1">
    <source>
        <dbReference type="SAM" id="Coils"/>
    </source>
</evidence>
<evidence type="ECO:0000313" key="4">
    <source>
        <dbReference type="Proteomes" id="UP000247409"/>
    </source>
</evidence>
<feature type="compositionally biased region" description="Low complexity" evidence="2">
    <location>
        <begin position="216"/>
        <end position="225"/>
    </location>
</feature>
<organism evidence="3 4">
    <name type="scientific">Gracilariopsis chorda</name>
    <dbReference type="NCBI Taxonomy" id="448386"/>
    <lineage>
        <taxon>Eukaryota</taxon>
        <taxon>Rhodophyta</taxon>
        <taxon>Florideophyceae</taxon>
        <taxon>Rhodymeniophycidae</taxon>
        <taxon>Gracilariales</taxon>
        <taxon>Gracilariaceae</taxon>
        <taxon>Gracilariopsis</taxon>
    </lineage>
</organism>
<feature type="compositionally biased region" description="Polar residues" evidence="2">
    <location>
        <begin position="234"/>
        <end position="244"/>
    </location>
</feature>
<feature type="coiled-coil region" evidence="1">
    <location>
        <begin position="172"/>
        <end position="206"/>
    </location>
</feature>
<comment type="caution">
    <text evidence="3">The sequence shown here is derived from an EMBL/GenBank/DDBJ whole genome shotgun (WGS) entry which is preliminary data.</text>
</comment>